<evidence type="ECO:0000313" key="6">
    <source>
        <dbReference type="Proteomes" id="UP000317982"/>
    </source>
</evidence>
<dbReference type="InterPro" id="IPR002577">
    <property type="entry name" value="HTH_HxlR"/>
</dbReference>
<dbReference type="OrthoDB" id="9792527at2"/>
<keyword evidence="6" id="KW-1185">Reference proteome</keyword>
<dbReference type="InParanoid" id="A0A545AX17"/>
<dbReference type="PROSITE" id="PS51118">
    <property type="entry name" value="HTH_HXLR"/>
    <property type="match status" value="1"/>
</dbReference>
<keyword evidence="2" id="KW-0238">DNA-binding</keyword>
<dbReference type="EMBL" id="VIRS01000003">
    <property type="protein sequence ID" value="TQS45877.1"/>
    <property type="molecule type" value="Genomic_DNA"/>
</dbReference>
<dbReference type="PANTHER" id="PTHR33204">
    <property type="entry name" value="TRANSCRIPTIONAL REGULATOR, MARR FAMILY"/>
    <property type="match status" value="1"/>
</dbReference>
<dbReference type="Proteomes" id="UP000317982">
    <property type="component" value="Unassembled WGS sequence"/>
</dbReference>
<name>A0A545AX17_9ACTN</name>
<organism evidence="5 6">
    <name type="scientific">Cryptosporangium phraense</name>
    <dbReference type="NCBI Taxonomy" id="2593070"/>
    <lineage>
        <taxon>Bacteria</taxon>
        <taxon>Bacillati</taxon>
        <taxon>Actinomycetota</taxon>
        <taxon>Actinomycetes</taxon>
        <taxon>Cryptosporangiales</taxon>
        <taxon>Cryptosporangiaceae</taxon>
        <taxon>Cryptosporangium</taxon>
    </lineage>
</organism>
<dbReference type="GO" id="GO:0003677">
    <property type="term" value="F:DNA binding"/>
    <property type="evidence" value="ECO:0007669"/>
    <property type="project" value="UniProtKB-KW"/>
</dbReference>
<dbReference type="AlphaFoldDB" id="A0A545AX17"/>
<keyword evidence="3" id="KW-0804">Transcription</keyword>
<comment type="caution">
    <text evidence="5">The sequence shown here is derived from an EMBL/GenBank/DDBJ whole genome shotgun (WGS) entry which is preliminary data.</text>
</comment>
<accession>A0A545AX17</accession>
<sequence length="206" mass="21981">MKTYSDACGVARALDLIGDRWALLIVRELMLGPKRFGALADGLRAAGPDMVAKRLRELTDHGIVVRRSLGAPANVDVYALSPRGLALRPVLRELGRWGATTNLPPDHLGLTDDAFLLAFDAVFPGRDDTELIVEFRLPGGPANARVADGGIEVGWGAAAEPDLVLEGDPDALGSVLWNEADPDASGVRVIAGRALLDRFRALTTIR</sequence>
<evidence type="ECO:0000313" key="5">
    <source>
        <dbReference type="EMBL" id="TQS45877.1"/>
    </source>
</evidence>
<evidence type="ECO:0000256" key="1">
    <source>
        <dbReference type="ARBA" id="ARBA00023015"/>
    </source>
</evidence>
<gene>
    <name evidence="5" type="ORF">FL583_05065</name>
</gene>
<evidence type="ECO:0000259" key="4">
    <source>
        <dbReference type="PROSITE" id="PS51118"/>
    </source>
</evidence>
<dbReference type="RefSeq" id="WP_142703284.1">
    <property type="nucleotide sequence ID" value="NZ_VIRS01000003.1"/>
</dbReference>
<dbReference type="InterPro" id="IPR036390">
    <property type="entry name" value="WH_DNA-bd_sf"/>
</dbReference>
<evidence type="ECO:0000256" key="3">
    <source>
        <dbReference type="ARBA" id="ARBA00023163"/>
    </source>
</evidence>
<protein>
    <submittedName>
        <fullName evidence="5">Helix-turn-helix transcriptional regulator</fullName>
    </submittedName>
</protein>
<keyword evidence="1" id="KW-0805">Transcription regulation</keyword>
<dbReference type="InterPro" id="IPR036388">
    <property type="entry name" value="WH-like_DNA-bd_sf"/>
</dbReference>
<dbReference type="SUPFAM" id="SSF46785">
    <property type="entry name" value="Winged helix' DNA-binding domain"/>
    <property type="match status" value="1"/>
</dbReference>
<dbReference type="Gene3D" id="1.10.10.10">
    <property type="entry name" value="Winged helix-like DNA-binding domain superfamily/Winged helix DNA-binding domain"/>
    <property type="match status" value="1"/>
</dbReference>
<reference evidence="5 6" key="1">
    <citation type="submission" date="2019-07" db="EMBL/GenBank/DDBJ databases">
        <title>Cryptosporangium phraense sp. nov., isolated from plant litter.</title>
        <authorList>
            <person name="Suriyachadkun C."/>
        </authorList>
    </citation>
    <scope>NUCLEOTIDE SEQUENCE [LARGE SCALE GENOMIC DNA]</scope>
    <source>
        <strain evidence="5 6">A-T 5661</strain>
    </source>
</reference>
<dbReference type="Pfam" id="PF01638">
    <property type="entry name" value="HxlR"/>
    <property type="match status" value="1"/>
</dbReference>
<feature type="domain" description="HTH hxlR-type" evidence="4">
    <location>
        <begin position="8"/>
        <end position="106"/>
    </location>
</feature>
<proteinExistence type="predicted"/>
<evidence type="ECO:0000256" key="2">
    <source>
        <dbReference type="ARBA" id="ARBA00023125"/>
    </source>
</evidence>
<dbReference type="PANTHER" id="PTHR33204:SF18">
    <property type="entry name" value="TRANSCRIPTIONAL REGULATORY PROTEIN"/>
    <property type="match status" value="1"/>
</dbReference>